<feature type="domain" description="Amidase" evidence="1">
    <location>
        <begin position="26"/>
        <end position="450"/>
    </location>
</feature>
<dbReference type="PANTHER" id="PTHR11895:SF76">
    <property type="entry name" value="INDOLEACETAMIDE HYDROLASE"/>
    <property type="match status" value="1"/>
</dbReference>
<comment type="caution">
    <text evidence="2">The sequence shown here is derived from an EMBL/GenBank/DDBJ whole genome shotgun (WGS) entry which is preliminary data.</text>
</comment>
<evidence type="ECO:0000313" key="3">
    <source>
        <dbReference type="Proteomes" id="UP001208690"/>
    </source>
</evidence>
<protein>
    <submittedName>
        <fullName evidence="2">Amidase</fullName>
    </submittedName>
</protein>
<sequence>MRDVTQLSALELSAKIEHAELTSVQVTSAFLERIEEFNPKINAIVGLRARSDILADARRADESARRGWLHGIPLAIKDLAETKGMRTTFGSPLFAEHTPTHDSLMVQRIKDAGAVLIGKTNTPEFGLGSHTFNPVYGATRNPYALDLSAGGSSGGAAAALAARLVPVADGSDMMGSLRNPAAFCNVYGFRPSWGLVPADPTGEMFLQQLATSGPMGRSPADIAALLQTMAGPDPRIPYDTGVPPDFRDLRGSVSGKRIGWLADWQGAYPCEDGILSLCETGLSAFDQLGCSVEPVMSPFDAMDLWWSWRTLRAWANASKMKETYDDPDQRALLKPEMIWEIEQGLSLSARDVHDASTVRSAWFRKFIELSSRYDAFALPSAQVWPFPVEWTYPKRINGTEMDTYHRWMEIVIPVSLIGLPCLAIPAGFSAQGLPMGLQLFGPRGSDRQILTLGHAYHTFHDWTEQAPDL</sequence>
<dbReference type="EMBL" id="JALIEB010000004">
    <property type="protein sequence ID" value="MCV3271243.1"/>
    <property type="molecule type" value="Genomic_DNA"/>
</dbReference>
<dbReference type="InterPro" id="IPR023631">
    <property type="entry name" value="Amidase_dom"/>
</dbReference>
<accession>A0ABT3BCE7</accession>
<proteinExistence type="predicted"/>
<dbReference type="RefSeq" id="WP_263843573.1">
    <property type="nucleotide sequence ID" value="NZ_JALIEB010000004.1"/>
</dbReference>
<organism evidence="2 3">
    <name type="scientific">Roseobacter sinensis</name>
    <dbReference type="NCBI Taxonomy" id="2931391"/>
    <lineage>
        <taxon>Bacteria</taxon>
        <taxon>Pseudomonadati</taxon>
        <taxon>Pseudomonadota</taxon>
        <taxon>Alphaproteobacteria</taxon>
        <taxon>Rhodobacterales</taxon>
        <taxon>Roseobacteraceae</taxon>
        <taxon>Roseobacter</taxon>
    </lineage>
</organism>
<dbReference type="InterPro" id="IPR036928">
    <property type="entry name" value="AS_sf"/>
</dbReference>
<dbReference type="SUPFAM" id="SSF75304">
    <property type="entry name" value="Amidase signature (AS) enzymes"/>
    <property type="match status" value="1"/>
</dbReference>
<dbReference type="NCBIfam" id="NF005686">
    <property type="entry name" value="PRK07486.1"/>
    <property type="match status" value="1"/>
</dbReference>
<evidence type="ECO:0000259" key="1">
    <source>
        <dbReference type="Pfam" id="PF01425"/>
    </source>
</evidence>
<dbReference type="Proteomes" id="UP001208690">
    <property type="component" value="Unassembled WGS sequence"/>
</dbReference>
<reference evidence="2 3" key="1">
    <citation type="submission" date="2022-04" db="EMBL/GenBank/DDBJ databases">
        <title>Roseobacter sp. WL0113 is a bacterium isolated from neritic sediment.</title>
        <authorList>
            <person name="Wang L."/>
            <person name="He W."/>
            <person name="Zhang D.-F."/>
        </authorList>
    </citation>
    <scope>NUCLEOTIDE SEQUENCE [LARGE SCALE GENOMIC DNA]</scope>
    <source>
        <strain evidence="2 3">WL0113</strain>
    </source>
</reference>
<dbReference type="PANTHER" id="PTHR11895">
    <property type="entry name" value="TRANSAMIDASE"/>
    <property type="match status" value="1"/>
</dbReference>
<dbReference type="InterPro" id="IPR000120">
    <property type="entry name" value="Amidase"/>
</dbReference>
<dbReference type="Pfam" id="PF01425">
    <property type="entry name" value="Amidase"/>
    <property type="match status" value="1"/>
</dbReference>
<keyword evidence="3" id="KW-1185">Reference proteome</keyword>
<evidence type="ECO:0000313" key="2">
    <source>
        <dbReference type="EMBL" id="MCV3271243.1"/>
    </source>
</evidence>
<name>A0ABT3BCE7_9RHOB</name>
<dbReference type="Gene3D" id="3.90.1300.10">
    <property type="entry name" value="Amidase signature (AS) domain"/>
    <property type="match status" value="1"/>
</dbReference>
<gene>
    <name evidence="2" type="ORF">MUB52_07375</name>
</gene>